<reference evidence="2" key="1">
    <citation type="submission" date="2015-10" db="EMBL/GenBank/DDBJ databases">
        <authorList>
            <person name="Gilbert D.G."/>
        </authorList>
    </citation>
    <scope>NUCLEOTIDE SEQUENCE</scope>
    <source>
        <strain evidence="2">Pg-3b</strain>
    </source>
</reference>
<sequence>MLKSKAQIAKELGVTKDQVAGYIRSKKWVADGHDKRTQLFSDEKFKVIQSHFGTREDKVQLQLDRIENKLDKILAQIANNEAEVERETKSNKGAEVERKTKSNKGAEFETTKKALAEQLETLSQTFYREMYAFLRTDVVPLNKKLDEWSGHANFVSVVRWSEHPERYGNEIYAISSGLMVRVLDRLAEICRAKNSQTIAKQHFRYYSKENQRKVAQALWIWVTKNDPKITSK</sequence>
<dbReference type="EMBL" id="LN887238">
    <property type="protein sequence ID" value="CUR36901.1"/>
    <property type="molecule type" value="Genomic_DNA"/>
</dbReference>
<feature type="region of interest" description="Disordered" evidence="1">
    <location>
        <begin position="85"/>
        <end position="105"/>
    </location>
</feature>
<name>A0A0U5CUP1_LIMRT</name>
<evidence type="ECO:0000256" key="1">
    <source>
        <dbReference type="SAM" id="MobiDB-lite"/>
    </source>
</evidence>
<dbReference type="RefSeq" id="WP_086132267.1">
    <property type="nucleotide sequence ID" value="NZ_LN887238.1"/>
</dbReference>
<evidence type="ECO:0000313" key="2">
    <source>
        <dbReference type="EMBL" id="CUR36901.1"/>
    </source>
</evidence>
<dbReference type="AlphaFoldDB" id="A0A0U5CUP1"/>
<gene>
    <name evidence="2" type="ORF">LRLP16767_LRPG3B_00693</name>
</gene>
<protein>
    <submittedName>
        <fullName evidence="2">Uncharacterized protein</fullName>
    </submittedName>
</protein>
<accession>A0A0U5CUP1</accession>
<organism evidence="2">
    <name type="scientific">Limosilactobacillus reuteri</name>
    <name type="common">Lactobacillus reuteri</name>
    <dbReference type="NCBI Taxonomy" id="1598"/>
    <lineage>
        <taxon>Bacteria</taxon>
        <taxon>Bacillati</taxon>
        <taxon>Bacillota</taxon>
        <taxon>Bacilli</taxon>
        <taxon>Lactobacillales</taxon>
        <taxon>Lactobacillaceae</taxon>
        <taxon>Limosilactobacillus</taxon>
    </lineage>
</organism>
<proteinExistence type="predicted"/>